<evidence type="ECO:0000313" key="4">
    <source>
        <dbReference type="Proteomes" id="UP000251402"/>
    </source>
</evidence>
<reference evidence="3" key="1">
    <citation type="submission" date="2019-08" db="EMBL/GenBank/DDBJ databases">
        <title>Comparative genome analysis confer to the adaptation heavy metal polluted environment.</title>
        <authorList>
            <person name="Li Y."/>
        </authorList>
    </citation>
    <scope>NUCLEOTIDE SEQUENCE [LARGE SCALE GENOMIC DNA]</scope>
    <source>
        <strain evidence="3">P1</strain>
    </source>
</reference>
<dbReference type="RefSeq" id="WP_112572711.1">
    <property type="nucleotide sequence ID" value="NZ_CP043450.1"/>
</dbReference>
<dbReference type="OrthoDB" id="792302at2"/>
<proteinExistence type="predicted"/>
<dbReference type="KEGG" id="mrub:DEO27_019090"/>
<evidence type="ECO:0000256" key="1">
    <source>
        <dbReference type="SAM" id="SignalP"/>
    </source>
</evidence>
<dbReference type="Proteomes" id="UP000251402">
    <property type="component" value="Chromosome"/>
</dbReference>
<dbReference type="Pfam" id="PF13568">
    <property type="entry name" value="OMP_b-brl_2"/>
    <property type="match status" value="1"/>
</dbReference>
<accession>A0A5C1I291</accession>
<feature type="chain" id="PRO_5022708691" evidence="1">
    <location>
        <begin position="24"/>
        <end position="196"/>
    </location>
</feature>
<evidence type="ECO:0000313" key="3">
    <source>
        <dbReference type="EMBL" id="QEM12045.1"/>
    </source>
</evidence>
<organism evidence="3 4">
    <name type="scientific">Mucilaginibacter rubeus</name>
    <dbReference type="NCBI Taxonomy" id="2027860"/>
    <lineage>
        <taxon>Bacteria</taxon>
        <taxon>Pseudomonadati</taxon>
        <taxon>Bacteroidota</taxon>
        <taxon>Sphingobacteriia</taxon>
        <taxon>Sphingobacteriales</taxon>
        <taxon>Sphingobacteriaceae</taxon>
        <taxon>Mucilaginibacter</taxon>
    </lineage>
</organism>
<keyword evidence="1" id="KW-0732">Signal</keyword>
<feature type="signal peptide" evidence="1">
    <location>
        <begin position="1"/>
        <end position="23"/>
    </location>
</feature>
<feature type="domain" description="Outer membrane protein beta-barrel" evidence="2">
    <location>
        <begin position="44"/>
        <end position="192"/>
    </location>
</feature>
<dbReference type="InterPro" id="IPR025665">
    <property type="entry name" value="Beta-barrel_OMP_2"/>
</dbReference>
<sequence length="196" mass="21718">MTNKPIRITFILLFTVFSFAAKAQRGKQTSLSIGSGIIAPLNMNNRNDSGTDININSGFSINLTMEKPITETLHFTAATGLVFTESNADYLFSSSSSNVFYDNSYHNLYVYLPVTAGLKYYWAKHFYVNAEAGSAFSINSRARTSFIYAGGAGAVVPIGPHHGLDFGLQFERGYKNTDYDHAISQLVLNVAYKYRF</sequence>
<dbReference type="SUPFAM" id="SSF56925">
    <property type="entry name" value="OMPA-like"/>
    <property type="match status" value="1"/>
</dbReference>
<dbReference type="InterPro" id="IPR011250">
    <property type="entry name" value="OMP/PagP_B-barrel"/>
</dbReference>
<dbReference type="EMBL" id="CP043450">
    <property type="protein sequence ID" value="QEM12045.1"/>
    <property type="molecule type" value="Genomic_DNA"/>
</dbReference>
<dbReference type="AlphaFoldDB" id="A0A5C1I291"/>
<gene>
    <name evidence="3" type="ORF">DEO27_019090</name>
</gene>
<name>A0A5C1I291_9SPHI</name>
<keyword evidence="4" id="KW-1185">Reference proteome</keyword>
<evidence type="ECO:0000259" key="2">
    <source>
        <dbReference type="Pfam" id="PF13568"/>
    </source>
</evidence>
<protein>
    <submittedName>
        <fullName evidence="3">PorT family protein</fullName>
    </submittedName>
</protein>